<keyword evidence="14" id="KW-1185">Reference proteome</keyword>
<accession>A0ABN6H3B2</accession>
<dbReference type="PANTHER" id="PTHR43020:SF2">
    <property type="entry name" value="MITOCHONDRIAL TRNA METHYLTHIOTRANSFERASE CDK5RAP1"/>
    <property type="match status" value="1"/>
</dbReference>
<keyword evidence="5 9" id="KW-0479">Metal-binding</keyword>
<evidence type="ECO:0000259" key="10">
    <source>
        <dbReference type="PROSITE" id="PS50926"/>
    </source>
</evidence>
<dbReference type="NCBIfam" id="TIGR01574">
    <property type="entry name" value="miaB-methiolase"/>
    <property type="match status" value="1"/>
</dbReference>
<comment type="subcellular location">
    <subcellularLocation>
        <location evidence="9">Cytoplasm</location>
    </subcellularLocation>
</comment>
<dbReference type="InterPro" id="IPR013848">
    <property type="entry name" value="Methylthiotransferase_N"/>
</dbReference>
<reference evidence="13 14" key="1">
    <citation type="submission" date="2021-06" db="EMBL/GenBank/DDBJ databases">
        <title>Complete genome of Haloferula helveola possessing various polysaccharide degrading enzymes.</title>
        <authorList>
            <person name="Takami H."/>
            <person name="Huang C."/>
            <person name="Hamasaki K."/>
        </authorList>
    </citation>
    <scope>NUCLEOTIDE SEQUENCE [LARGE SCALE GENOMIC DNA]</scope>
    <source>
        <strain evidence="13 14">CN-1</strain>
    </source>
</reference>
<dbReference type="SMART" id="SM00729">
    <property type="entry name" value="Elp3"/>
    <property type="match status" value="1"/>
</dbReference>
<dbReference type="Gene3D" id="3.40.50.12160">
    <property type="entry name" value="Methylthiotransferase, N-terminal domain"/>
    <property type="match status" value="1"/>
</dbReference>
<feature type="binding site" evidence="9">
    <location>
        <position position="170"/>
    </location>
    <ligand>
        <name>[4Fe-4S] cluster</name>
        <dbReference type="ChEBI" id="CHEBI:49883"/>
        <label>2</label>
        <note>4Fe-4S-S-AdoMet</note>
    </ligand>
</feature>
<evidence type="ECO:0000256" key="4">
    <source>
        <dbReference type="ARBA" id="ARBA00022691"/>
    </source>
</evidence>
<keyword evidence="6 9" id="KW-0408">Iron</keyword>
<dbReference type="InterPro" id="IPR058240">
    <property type="entry name" value="rSAM_sf"/>
</dbReference>
<dbReference type="PROSITE" id="PS51918">
    <property type="entry name" value="RADICAL_SAM"/>
    <property type="match status" value="1"/>
</dbReference>
<dbReference type="InterPro" id="IPR006638">
    <property type="entry name" value="Elp3/MiaA/NifB-like_rSAM"/>
</dbReference>
<keyword evidence="9" id="KW-0963">Cytoplasm</keyword>
<evidence type="ECO:0000259" key="12">
    <source>
        <dbReference type="PROSITE" id="PS51918"/>
    </source>
</evidence>
<keyword evidence="7 9" id="KW-0411">Iron-sulfur</keyword>
<dbReference type="SUPFAM" id="SSF102114">
    <property type="entry name" value="Radical SAM enzymes"/>
    <property type="match status" value="1"/>
</dbReference>
<dbReference type="NCBIfam" id="TIGR00089">
    <property type="entry name" value="MiaB/RimO family radical SAM methylthiotransferase"/>
    <property type="match status" value="1"/>
</dbReference>
<dbReference type="HAMAP" id="MF_01864">
    <property type="entry name" value="tRNA_metthiotr_MiaB"/>
    <property type="match status" value="1"/>
</dbReference>
<dbReference type="EC" id="2.8.4.3" evidence="8 9"/>
<dbReference type="Pfam" id="PF01938">
    <property type="entry name" value="TRAM"/>
    <property type="match status" value="1"/>
</dbReference>
<evidence type="ECO:0000256" key="5">
    <source>
        <dbReference type="ARBA" id="ARBA00022723"/>
    </source>
</evidence>
<dbReference type="InterPro" id="IPR023404">
    <property type="entry name" value="rSAM_horseshoe"/>
</dbReference>
<dbReference type="Pfam" id="PF04055">
    <property type="entry name" value="Radical_SAM"/>
    <property type="match status" value="1"/>
</dbReference>
<keyword evidence="9" id="KW-0819">tRNA processing</keyword>
<dbReference type="Gene3D" id="3.80.30.20">
    <property type="entry name" value="tm_1862 like domain"/>
    <property type="match status" value="1"/>
</dbReference>
<dbReference type="InterPro" id="IPR020612">
    <property type="entry name" value="Methylthiotransferase_CS"/>
</dbReference>
<dbReference type="InterPro" id="IPR007197">
    <property type="entry name" value="rSAM"/>
</dbReference>
<gene>
    <name evidence="9 13" type="primary">miaB</name>
    <name evidence="13" type="ORF">HAHE_14860</name>
</gene>
<dbReference type="InterPro" id="IPR005839">
    <property type="entry name" value="Methylthiotransferase"/>
</dbReference>
<organism evidence="13 14">
    <name type="scientific">Haloferula helveola</name>
    <dbReference type="NCBI Taxonomy" id="490095"/>
    <lineage>
        <taxon>Bacteria</taxon>
        <taxon>Pseudomonadati</taxon>
        <taxon>Verrucomicrobiota</taxon>
        <taxon>Verrucomicrobiia</taxon>
        <taxon>Verrucomicrobiales</taxon>
        <taxon>Verrucomicrobiaceae</taxon>
        <taxon>Haloferula</taxon>
    </lineage>
</organism>
<dbReference type="SFLD" id="SFLDG01082">
    <property type="entry name" value="B12-binding_domain_containing"/>
    <property type="match status" value="1"/>
</dbReference>
<dbReference type="InterPro" id="IPR002792">
    <property type="entry name" value="TRAM_dom"/>
</dbReference>
<feature type="binding site" evidence="9">
    <location>
        <position position="11"/>
    </location>
    <ligand>
        <name>[4Fe-4S] cluster</name>
        <dbReference type="ChEBI" id="CHEBI:49883"/>
        <label>1</label>
    </ligand>
</feature>
<dbReference type="PROSITE" id="PS51449">
    <property type="entry name" value="MTTASE_N"/>
    <property type="match status" value="1"/>
</dbReference>
<comment type="function">
    <text evidence="1 9">Catalyzes the methylthiolation of N6-(dimethylallyl)adenosine (i(6)A), leading to the formation of 2-methylthio-N6-(dimethylallyl)adenosine (ms(2)i(6)A) at position 37 in tRNAs that read codons beginning with uridine.</text>
</comment>
<dbReference type="CDD" id="cd01335">
    <property type="entry name" value="Radical_SAM"/>
    <property type="match status" value="1"/>
</dbReference>
<protein>
    <recommendedName>
        <fullName evidence="8 9">tRNA-2-methylthio-N(6)-dimethylallyladenosine synthase</fullName>
        <ecNumber evidence="8 9">2.8.4.3</ecNumber>
    </recommendedName>
    <alternativeName>
        <fullName evidence="9">(Dimethylallyl)adenosine tRNA methylthiotransferase MiaB</fullName>
    </alternativeName>
    <alternativeName>
        <fullName evidence="9">tRNA-i(6)A37 methylthiotransferase</fullName>
    </alternativeName>
</protein>
<dbReference type="PROSITE" id="PS01278">
    <property type="entry name" value="MTTASE_RADICAL"/>
    <property type="match status" value="1"/>
</dbReference>
<feature type="binding site" evidence="9">
    <location>
        <position position="81"/>
    </location>
    <ligand>
        <name>[4Fe-4S] cluster</name>
        <dbReference type="ChEBI" id="CHEBI:49883"/>
        <label>1</label>
    </ligand>
</feature>
<evidence type="ECO:0000256" key="3">
    <source>
        <dbReference type="ARBA" id="ARBA00022679"/>
    </source>
</evidence>
<dbReference type="SFLD" id="SFLDG01061">
    <property type="entry name" value="methylthiotransferase"/>
    <property type="match status" value="1"/>
</dbReference>
<dbReference type="Pfam" id="PF00919">
    <property type="entry name" value="UPF0004"/>
    <property type="match status" value="1"/>
</dbReference>
<feature type="domain" description="MTTase N-terminal" evidence="11">
    <location>
        <begin position="2"/>
        <end position="118"/>
    </location>
</feature>
<keyword evidence="3 9" id="KW-0808">Transferase</keyword>
<comment type="cofactor">
    <cofactor evidence="9">
        <name>[4Fe-4S] cluster</name>
        <dbReference type="ChEBI" id="CHEBI:49883"/>
    </cofactor>
    <text evidence="9">Binds 2 [4Fe-4S] clusters. One cluster is coordinated with 3 cysteines and an exchangeable S-adenosyl-L-methionine.</text>
</comment>
<feature type="domain" description="Radical SAM core" evidence="12">
    <location>
        <begin position="156"/>
        <end position="390"/>
    </location>
</feature>
<dbReference type="InterPro" id="IPR038135">
    <property type="entry name" value="Methylthiotransferase_N_sf"/>
</dbReference>
<dbReference type="EMBL" id="AP024702">
    <property type="protein sequence ID" value="BCX47578.1"/>
    <property type="molecule type" value="Genomic_DNA"/>
</dbReference>
<keyword evidence="2 9" id="KW-0004">4Fe-4S</keyword>
<dbReference type="PROSITE" id="PS50926">
    <property type="entry name" value="TRAM"/>
    <property type="match status" value="1"/>
</dbReference>
<evidence type="ECO:0000256" key="7">
    <source>
        <dbReference type="ARBA" id="ARBA00023014"/>
    </source>
</evidence>
<evidence type="ECO:0000256" key="2">
    <source>
        <dbReference type="ARBA" id="ARBA00022485"/>
    </source>
</evidence>
<evidence type="ECO:0000256" key="9">
    <source>
        <dbReference type="HAMAP-Rule" id="MF_01864"/>
    </source>
</evidence>
<proteinExistence type="inferred from homology"/>
<dbReference type="InterPro" id="IPR006463">
    <property type="entry name" value="MiaB_methiolase"/>
</dbReference>
<dbReference type="Proteomes" id="UP001374893">
    <property type="component" value="Chromosome"/>
</dbReference>
<dbReference type="PANTHER" id="PTHR43020">
    <property type="entry name" value="CDK5 REGULATORY SUBUNIT-ASSOCIATED PROTEIN 1"/>
    <property type="match status" value="1"/>
</dbReference>
<evidence type="ECO:0000256" key="1">
    <source>
        <dbReference type="ARBA" id="ARBA00003234"/>
    </source>
</evidence>
<comment type="subunit">
    <text evidence="9">Monomer.</text>
</comment>
<feature type="binding site" evidence="9">
    <location>
        <position position="174"/>
    </location>
    <ligand>
        <name>[4Fe-4S] cluster</name>
        <dbReference type="ChEBI" id="CHEBI:49883"/>
        <label>2</label>
        <note>4Fe-4S-S-AdoMet</note>
    </ligand>
</feature>
<feature type="binding site" evidence="9">
    <location>
        <position position="47"/>
    </location>
    <ligand>
        <name>[4Fe-4S] cluster</name>
        <dbReference type="ChEBI" id="CHEBI:49883"/>
        <label>1</label>
    </ligand>
</feature>
<evidence type="ECO:0000259" key="11">
    <source>
        <dbReference type="PROSITE" id="PS51449"/>
    </source>
</evidence>
<evidence type="ECO:0000256" key="8">
    <source>
        <dbReference type="ARBA" id="ARBA00033765"/>
    </source>
</evidence>
<evidence type="ECO:0000313" key="13">
    <source>
        <dbReference type="EMBL" id="BCX47578.1"/>
    </source>
</evidence>
<dbReference type="RefSeq" id="WP_338689845.1">
    <property type="nucleotide sequence ID" value="NZ_AP024702.1"/>
</dbReference>
<dbReference type="SFLD" id="SFLDF00273">
    <property type="entry name" value="(dimethylallyl)adenosine_tRNA"/>
    <property type="match status" value="1"/>
</dbReference>
<name>A0ABN6H3B2_9BACT</name>
<feature type="binding site" evidence="9">
    <location>
        <position position="177"/>
    </location>
    <ligand>
        <name>[4Fe-4S] cluster</name>
        <dbReference type="ChEBI" id="CHEBI:49883"/>
        <label>2</label>
        <note>4Fe-4S-S-AdoMet</note>
    </ligand>
</feature>
<comment type="similarity">
    <text evidence="9">Belongs to the methylthiotransferase family. MiaB subfamily.</text>
</comment>
<comment type="catalytic activity">
    <reaction evidence="9">
        <text>N(6)-dimethylallyladenosine(37) in tRNA + (sulfur carrier)-SH + AH2 + 2 S-adenosyl-L-methionine = 2-methylsulfanyl-N(6)-dimethylallyladenosine(37) in tRNA + (sulfur carrier)-H + 5'-deoxyadenosine + L-methionine + A + S-adenosyl-L-homocysteine + 2 H(+)</text>
        <dbReference type="Rhea" id="RHEA:37067"/>
        <dbReference type="Rhea" id="RHEA-COMP:10375"/>
        <dbReference type="Rhea" id="RHEA-COMP:10376"/>
        <dbReference type="Rhea" id="RHEA-COMP:14737"/>
        <dbReference type="Rhea" id="RHEA-COMP:14739"/>
        <dbReference type="ChEBI" id="CHEBI:13193"/>
        <dbReference type="ChEBI" id="CHEBI:15378"/>
        <dbReference type="ChEBI" id="CHEBI:17319"/>
        <dbReference type="ChEBI" id="CHEBI:17499"/>
        <dbReference type="ChEBI" id="CHEBI:29917"/>
        <dbReference type="ChEBI" id="CHEBI:57844"/>
        <dbReference type="ChEBI" id="CHEBI:57856"/>
        <dbReference type="ChEBI" id="CHEBI:59789"/>
        <dbReference type="ChEBI" id="CHEBI:64428"/>
        <dbReference type="ChEBI" id="CHEBI:74415"/>
        <dbReference type="ChEBI" id="CHEBI:74417"/>
        <dbReference type="EC" id="2.8.4.3"/>
    </reaction>
</comment>
<keyword evidence="4 9" id="KW-0949">S-adenosyl-L-methionine</keyword>
<dbReference type="SFLD" id="SFLDS00029">
    <property type="entry name" value="Radical_SAM"/>
    <property type="match status" value="1"/>
</dbReference>
<sequence length="456" mass="51582">MPKVHIRTYGCQMNARDSEQVAQMFREGGYTVTGDETEADAILVNTCSVRDQAEQKALGKMGLMGAHRQTRPHVVYGFMGCMAQSRGPELFERVPHLDVVVGTQKYHKVFEYVDSILSRRLERRMDDPALSLLGDNVCDIEEEEGSQNTIRDHVPQDYQATAFVSIMQGCNMRCSFCIVPDTRGKERGRPIPEVVEEVKRLVDRGVKEVTLLGQIVNLYGRTEFEKVDGKSPFVQLLEAVHEIDGIERIRFTSPHPIGYRDDLVAAFTYLPKLCSHIHFPMQSGSDRILKLMRRPYKHAKFVEICEKMRAARPDLAITTDIIVGFPGETEEDFQATVDTCNQLRFDNAFVFRYSKRKDTPAAEMDEQLPESVKEERNQRLLDAVNVIARAKNEALVGTVQRVLCEGPSKNNKSRLSGRTSQNKILIFEGDPNKLTGELIDIKVDESTGFTLYGEVV</sequence>
<evidence type="ECO:0000256" key="6">
    <source>
        <dbReference type="ARBA" id="ARBA00023004"/>
    </source>
</evidence>
<evidence type="ECO:0000313" key="14">
    <source>
        <dbReference type="Proteomes" id="UP001374893"/>
    </source>
</evidence>
<feature type="domain" description="TRAM" evidence="10">
    <location>
        <begin position="393"/>
        <end position="456"/>
    </location>
</feature>